<protein>
    <submittedName>
        <fullName evidence="1">Uncharacterized protein</fullName>
    </submittedName>
</protein>
<sequence length="16" mass="2063">MYLRKANLTHFMERPR</sequence>
<reference evidence="1" key="1">
    <citation type="submission" date="2013-05" db="EMBL/GenBank/DDBJ databases">
        <authorList>
            <person name="Yim A.K.Y."/>
            <person name="Chan T.F."/>
            <person name="Ji K.M."/>
            <person name="Liu X.Y."/>
            <person name="Zhou J.W."/>
            <person name="Li R.Q."/>
            <person name="Yang K.Y."/>
            <person name="Li J."/>
            <person name="Li M."/>
            <person name="Law P.T.W."/>
            <person name="Wu Y.L."/>
            <person name="Cai Z.L."/>
            <person name="Qin H."/>
            <person name="Bao Y."/>
            <person name="Leung R.K.K."/>
            <person name="Ng P.K.S."/>
            <person name="Zou J."/>
            <person name="Zhong X.J."/>
            <person name="Ran P.X."/>
            <person name="Zhong N.S."/>
            <person name="Liu Z.G."/>
            <person name="Tsui S.K.W."/>
        </authorList>
    </citation>
    <scope>NUCLEOTIDE SEQUENCE</scope>
    <source>
        <strain evidence="1">Derf</strain>
        <tissue evidence="1">Whole organism</tissue>
    </source>
</reference>
<gene>
    <name evidence="1" type="ORF">DERF_004393</name>
</gene>
<dbReference type="AlphaFoldDB" id="A0A922I3P4"/>
<organism evidence="1 2">
    <name type="scientific">Dermatophagoides farinae</name>
    <name type="common">American house dust mite</name>
    <dbReference type="NCBI Taxonomy" id="6954"/>
    <lineage>
        <taxon>Eukaryota</taxon>
        <taxon>Metazoa</taxon>
        <taxon>Ecdysozoa</taxon>
        <taxon>Arthropoda</taxon>
        <taxon>Chelicerata</taxon>
        <taxon>Arachnida</taxon>
        <taxon>Acari</taxon>
        <taxon>Acariformes</taxon>
        <taxon>Sarcoptiformes</taxon>
        <taxon>Astigmata</taxon>
        <taxon>Psoroptidia</taxon>
        <taxon>Analgoidea</taxon>
        <taxon>Pyroglyphidae</taxon>
        <taxon>Dermatophagoidinae</taxon>
        <taxon>Dermatophagoides</taxon>
    </lineage>
</organism>
<reference evidence="1" key="2">
    <citation type="journal article" date="2022" name="Res Sq">
        <title>Comparative Genomics Reveals Insights into the Divergent Evolution of Astigmatic Mites and Household Pest Adaptations.</title>
        <authorList>
            <person name="Xiong Q."/>
            <person name="Wan A.T.-Y."/>
            <person name="Liu X.-Y."/>
            <person name="Fung C.S.-H."/>
            <person name="Xiao X."/>
            <person name="Malainual N."/>
            <person name="Hou J."/>
            <person name="Wang L."/>
            <person name="Wang M."/>
            <person name="Yang K."/>
            <person name="Cui Y."/>
            <person name="Leung E."/>
            <person name="Nong W."/>
            <person name="Shin S.-K."/>
            <person name="Au S."/>
            <person name="Jeong K.Y."/>
            <person name="Chew F.T."/>
            <person name="Hui J."/>
            <person name="Leung T.F."/>
            <person name="Tungtrongchitr A."/>
            <person name="Zhong N."/>
            <person name="Liu Z."/>
            <person name="Tsui S."/>
        </authorList>
    </citation>
    <scope>NUCLEOTIDE SEQUENCE</scope>
    <source>
        <strain evidence="1">Derf</strain>
        <tissue evidence="1">Whole organism</tissue>
    </source>
</reference>
<keyword evidence="2" id="KW-1185">Reference proteome</keyword>
<evidence type="ECO:0000313" key="1">
    <source>
        <dbReference type="EMBL" id="KAH9520700.1"/>
    </source>
</evidence>
<dbReference type="Proteomes" id="UP000790347">
    <property type="component" value="Unassembled WGS sequence"/>
</dbReference>
<dbReference type="EMBL" id="ASGP02000002">
    <property type="protein sequence ID" value="KAH9520700.1"/>
    <property type="molecule type" value="Genomic_DNA"/>
</dbReference>
<accession>A0A922I3P4</accession>
<comment type="caution">
    <text evidence="1">The sequence shown here is derived from an EMBL/GenBank/DDBJ whole genome shotgun (WGS) entry which is preliminary data.</text>
</comment>
<evidence type="ECO:0000313" key="2">
    <source>
        <dbReference type="Proteomes" id="UP000790347"/>
    </source>
</evidence>
<proteinExistence type="predicted"/>
<name>A0A922I3P4_DERFA</name>